<evidence type="ECO:0008006" key="2">
    <source>
        <dbReference type="Google" id="ProtNLM"/>
    </source>
</evidence>
<accession>A0AAU7ARS5</accession>
<name>A0AAU7ARS5_9ACTN</name>
<dbReference type="RefSeq" id="WP_354700902.1">
    <property type="nucleotide sequence ID" value="NZ_CP114014.1"/>
</dbReference>
<protein>
    <recommendedName>
        <fullName evidence="2">AttH domain-containing protein</fullName>
    </recommendedName>
</protein>
<dbReference type="AlphaFoldDB" id="A0AAU7ARS5"/>
<reference evidence="1" key="1">
    <citation type="submission" date="2022-12" db="EMBL/GenBank/DDBJ databases">
        <title>Paraconexibacter alkalitolerans sp. nov. and Baekduia alba sp. nov., isolated from soil and emended description of the genera Paraconexibacter (Chun et al., 2020) and Baekduia (An et al., 2020).</title>
        <authorList>
            <person name="Vieira S."/>
            <person name="Huber K.J."/>
            <person name="Geppert A."/>
            <person name="Wolf J."/>
            <person name="Neumann-Schaal M."/>
            <person name="Muesken M."/>
            <person name="Overmann J."/>
        </authorList>
    </citation>
    <scope>NUCLEOTIDE SEQUENCE</scope>
    <source>
        <strain evidence="1">AEG42_29</strain>
    </source>
</reference>
<dbReference type="SUPFAM" id="SSF159245">
    <property type="entry name" value="AttH-like"/>
    <property type="match status" value="1"/>
</dbReference>
<evidence type="ECO:0000313" key="1">
    <source>
        <dbReference type="EMBL" id="XAY04362.1"/>
    </source>
</evidence>
<dbReference type="EMBL" id="CP114014">
    <property type="protein sequence ID" value="XAY04362.1"/>
    <property type="molecule type" value="Genomic_DNA"/>
</dbReference>
<proteinExistence type="predicted"/>
<organism evidence="1">
    <name type="scientific">Paraconexibacter sp. AEG42_29</name>
    <dbReference type="NCBI Taxonomy" id="2997339"/>
    <lineage>
        <taxon>Bacteria</taxon>
        <taxon>Bacillati</taxon>
        <taxon>Actinomycetota</taxon>
        <taxon>Thermoleophilia</taxon>
        <taxon>Solirubrobacterales</taxon>
        <taxon>Paraconexibacteraceae</taxon>
        <taxon>Paraconexibacter</taxon>
    </lineage>
</organism>
<gene>
    <name evidence="1" type="ORF">DSM112329_01195</name>
</gene>
<dbReference type="KEGG" id="parq:DSM112329_01195"/>
<sequence length="329" mass="35550">MSTPDLLSARFPHMRAGYESYYLRTARPEGGLGVWIRYTVHRRPGHAPTGSLWFTLFDADALAPSATKVTLEDPRTGDGAWIRIGAADFGPGTCRGAAAAPGGADVSWELSFSGAPLLATLPKAWMYRAPLPRTKPVSVYPVARVSGTVVVDGRRIDLDAWPGMVGHNWGTEHAERWIWLHGMAFDGAGEDTWLDVVLGRLRIAGRTTPWTASGTVSVDGERLALGGPGRIRSTRIDEHPDHLVFGLTGRGVRVTGAAQAPRERFVGWIYADPDGSTHHTVNCSIADLELTVARDGQPPRTLTAPGLAAYELGMRERDHGMTIQPFADG</sequence>